<feature type="region of interest" description="Disordered" evidence="1">
    <location>
        <begin position="26"/>
        <end position="49"/>
    </location>
</feature>
<proteinExistence type="predicted"/>
<feature type="non-terminal residue" evidence="2">
    <location>
        <position position="1"/>
    </location>
</feature>
<gene>
    <name evidence="2" type="ORF">GMARGA_LOCUS35364</name>
</gene>
<feature type="compositionally biased region" description="Basic and acidic residues" evidence="1">
    <location>
        <begin position="26"/>
        <end position="41"/>
    </location>
</feature>
<evidence type="ECO:0000256" key="1">
    <source>
        <dbReference type="SAM" id="MobiDB-lite"/>
    </source>
</evidence>
<organism evidence="2 3">
    <name type="scientific">Gigaspora margarita</name>
    <dbReference type="NCBI Taxonomy" id="4874"/>
    <lineage>
        <taxon>Eukaryota</taxon>
        <taxon>Fungi</taxon>
        <taxon>Fungi incertae sedis</taxon>
        <taxon>Mucoromycota</taxon>
        <taxon>Glomeromycotina</taxon>
        <taxon>Glomeromycetes</taxon>
        <taxon>Diversisporales</taxon>
        <taxon>Gigasporaceae</taxon>
        <taxon>Gigaspora</taxon>
    </lineage>
</organism>
<accession>A0ABN7WUN6</accession>
<keyword evidence="3" id="KW-1185">Reference proteome</keyword>
<dbReference type="EMBL" id="CAJVQB010065485">
    <property type="protein sequence ID" value="CAG8841315.1"/>
    <property type="molecule type" value="Genomic_DNA"/>
</dbReference>
<sequence>PRAFLMFDLRYEKDILNSIVLMSKADTEMDPKTQSAKEPKKARQAPIRK</sequence>
<evidence type="ECO:0000313" key="2">
    <source>
        <dbReference type="EMBL" id="CAG8841315.1"/>
    </source>
</evidence>
<dbReference type="Proteomes" id="UP000789901">
    <property type="component" value="Unassembled WGS sequence"/>
</dbReference>
<protein>
    <submittedName>
        <fullName evidence="2">21496_t:CDS:1</fullName>
    </submittedName>
</protein>
<reference evidence="2 3" key="1">
    <citation type="submission" date="2021-06" db="EMBL/GenBank/DDBJ databases">
        <authorList>
            <person name="Kallberg Y."/>
            <person name="Tangrot J."/>
            <person name="Rosling A."/>
        </authorList>
    </citation>
    <scope>NUCLEOTIDE SEQUENCE [LARGE SCALE GENOMIC DNA]</scope>
    <source>
        <strain evidence="2 3">120-4 pot B 10/14</strain>
    </source>
</reference>
<comment type="caution">
    <text evidence="2">The sequence shown here is derived from an EMBL/GenBank/DDBJ whole genome shotgun (WGS) entry which is preliminary data.</text>
</comment>
<evidence type="ECO:0000313" key="3">
    <source>
        <dbReference type="Proteomes" id="UP000789901"/>
    </source>
</evidence>
<name>A0ABN7WUN6_GIGMA</name>